<dbReference type="Proteomes" id="UP001152798">
    <property type="component" value="Chromosome 1"/>
</dbReference>
<dbReference type="AlphaFoldDB" id="A0A9P0E976"/>
<dbReference type="EMBL" id="OV725077">
    <property type="protein sequence ID" value="CAH1392290.1"/>
    <property type="molecule type" value="Genomic_DNA"/>
</dbReference>
<organism evidence="2 3">
    <name type="scientific">Nezara viridula</name>
    <name type="common">Southern green stink bug</name>
    <name type="synonym">Cimex viridulus</name>
    <dbReference type="NCBI Taxonomy" id="85310"/>
    <lineage>
        <taxon>Eukaryota</taxon>
        <taxon>Metazoa</taxon>
        <taxon>Ecdysozoa</taxon>
        <taxon>Arthropoda</taxon>
        <taxon>Hexapoda</taxon>
        <taxon>Insecta</taxon>
        <taxon>Pterygota</taxon>
        <taxon>Neoptera</taxon>
        <taxon>Paraneoptera</taxon>
        <taxon>Hemiptera</taxon>
        <taxon>Heteroptera</taxon>
        <taxon>Panheteroptera</taxon>
        <taxon>Pentatomomorpha</taxon>
        <taxon>Pentatomoidea</taxon>
        <taxon>Pentatomidae</taxon>
        <taxon>Pentatominae</taxon>
        <taxon>Nezara</taxon>
    </lineage>
</organism>
<gene>
    <name evidence="2" type="ORF">NEZAVI_LOCUS3141</name>
</gene>
<reference evidence="2" key="1">
    <citation type="submission" date="2022-01" db="EMBL/GenBank/DDBJ databases">
        <authorList>
            <person name="King R."/>
        </authorList>
    </citation>
    <scope>NUCLEOTIDE SEQUENCE</scope>
</reference>
<feature type="compositionally biased region" description="Basic residues" evidence="1">
    <location>
        <begin position="1"/>
        <end position="16"/>
    </location>
</feature>
<protein>
    <submittedName>
        <fullName evidence="2">Uncharacterized protein</fullName>
    </submittedName>
</protein>
<evidence type="ECO:0000313" key="3">
    <source>
        <dbReference type="Proteomes" id="UP001152798"/>
    </source>
</evidence>
<keyword evidence="3" id="KW-1185">Reference proteome</keyword>
<evidence type="ECO:0000313" key="2">
    <source>
        <dbReference type="EMBL" id="CAH1392290.1"/>
    </source>
</evidence>
<accession>A0A9P0E976</accession>
<name>A0A9P0E976_NEZVI</name>
<feature type="region of interest" description="Disordered" evidence="1">
    <location>
        <begin position="1"/>
        <end position="29"/>
    </location>
</feature>
<proteinExistence type="predicted"/>
<sequence>MKTRRGRQKRKKVKRRNCLEAAVGRDDPP</sequence>
<evidence type="ECO:0000256" key="1">
    <source>
        <dbReference type="SAM" id="MobiDB-lite"/>
    </source>
</evidence>